<dbReference type="Gene3D" id="1.10.275.10">
    <property type="entry name" value="Fumarase/aspartase (N-terminal domain)"/>
    <property type="match status" value="1"/>
</dbReference>
<dbReference type="InterPro" id="IPR005922">
    <property type="entry name" value="Phe_NH3-lyase"/>
</dbReference>
<dbReference type="EMBL" id="CAJPDR010000355">
    <property type="protein sequence ID" value="CAF9933477.1"/>
    <property type="molecule type" value="Genomic_DNA"/>
</dbReference>
<keyword evidence="5" id="KW-1185">Reference proteome</keyword>
<dbReference type="Proteomes" id="UP000664203">
    <property type="component" value="Unassembled WGS sequence"/>
</dbReference>
<feature type="compositionally biased region" description="Basic and acidic residues" evidence="3">
    <location>
        <begin position="704"/>
        <end position="717"/>
    </location>
</feature>
<gene>
    <name evidence="4" type="ORF">ALECFALPRED_005604</name>
</gene>
<accession>A0A8H3FYR7</accession>
<name>A0A8H3FYR7_9LECA</name>
<dbReference type="InterPro" id="IPR023144">
    <property type="entry name" value="Phe_NH3-lyase_shielding_dom_sf"/>
</dbReference>
<protein>
    <recommendedName>
        <fullName evidence="6">Phenylalanine ammonia-lyase</fullName>
    </recommendedName>
</protein>
<evidence type="ECO:0000313" key="5">
    <source>
        <dbReference type="Proteomes" id="UP000664203"/>
    </source>
</evidence>
<keyword evidence="2" id="KW-0456">Lyase</keyword>
<organism evidence="4 5">
    <name type="scientific">Alectoria fallacina</name>
    <dbReference type="NCBI Taxonomy" id="1903189"/>
    <lineage>
        <taxon>Eukaryota</taxon>
        <taxon>Fungi</taxon>
        <taxon>Dikarya</taxon>
        <taxon>Ascomycota</taxon>
        <taxon>Pezizomycotina</taxon>
        <taxon>Lecanoromycetes</taxon>
        <taxon>OSLEUM clade</taxon>
        <taxon>Lecanoromycetidae</taxon>
        <taxon>Lecanorales</taxon>
        <taxon>Lecanorineae</taxon>
        <taxon>Parmeliaceae</taxon>
        <taxon>Alectoria</taxon>
    </lineage>
</organism>
<dbReference type="Gene3D" id="1.20.200.10">
    <property type="entry name" value="Fumarase/aspartase (Central domain)"/>
    <property type="match status" value="1"/>
</dbReference>
<dbReference type="GO" id="GO:0005737">
    <property type="term" value="C:cytoplasm"/>
    <property type="evidence" value="ECO:0007669"/>
    <property type="project" value="InterPro"/>
</dbReference>
<comment type="caution">
    <text evidence="4">The sequence shown here is derived from an EMBL/GenBank/DDBJ whole genome shotgun (WGS) entry which is preliminary data.</text>
</comment>
<dbReference type="InterPro" id="IPR024083">
    <property type="entry name" value="Fumarase/histidase_N"/>
</dbReference>
<feature type="region of interest" description="Disordered" evidence="3">
    <location>
        <begin position="669"/>
        <end position="754"/>
    </location>
</feature>
<dbReference type="InterPro" id="IPR008948">
    <property type="entry name" value="L-Aspartase-like"/>
</dbReference>
<dbReference type="CDD" id="cd00332">
    <property type="entry name" value="PAL-HAL"/>
    <property type="match status" value="1"/>
</dbReference>
<sequence length="788" mass="86480">MTASWMSHSSTSSSEWIVLAQNIRQNERGEFLKLDGQNLDIGKVVAISRHGIRFSVENEKLKTLEQSVRALHADLDRGKVIYGVNTGFGGSADTRTHGVVELQNMLIRELHGGILPTSVGGTGVGRQGKLLSGEDQKGTLLRESSYSKNYMPESWARASIVVRVNSLASGYSGVRSDILKSMIGLLKNDIVPLIPLRGSISASGDLMPLSYIGGALQGDPGVRVWAKSAHDGRRRVTTADVALRESSLAPIHLKPKEGLALINGTAVSTGVAALAMHDANCLAVTSQVLTAMSVEALCGAKESFDPIFAKLRPHPGQIEVARNIHKLLADSRLTTDGGDHGEGSLRQDRYSTRTASQWIGPVLEDFLLANRQVTIECNSVTDNPLIDVERDGKSFHGGNFQAKAITSAMEKTRSGLQSIGQMLFAQCTELINPRLNFGLPPNLTADEPSESFILKPLDIMIAALQSELGFLSNSAGSHVQSAEMGNQALNSLALISARYTHTALDVLTQLASAHVFALCQALDLRAMRLQFLEDFKPLLMKDTEANLSGVLCNKAQLQGLQSLLWHKFNLLLDQTTSMDTAPRFAHIFRSLQPVVLDAADERPETLPFLKKWSRHCVERATQSFQKCREDYSNCADATPFLGIASRRIYRYIRNELSIPFLRTKDLINLRPTSSPDNNDCPPSQNEELRSPSLSPDAGRKRKRGTSEEIDHTAKLERPAGGCETNHHEHQVHDSSHRPEKRSRTSYSEKDGKKRSATVGSYISLIYEAFRSGSLYNPIFECLDEIKVV</sequence>
<reference evidence="4" key="1">
    <citation type="submission" date="2021-03" db="EMBL/GenBank/DDBJ databases">
        <authorList>
            <person name="Tagirdzhanova G."/>
        </authorList>
    </citation>
    <scope>NUCLEOTIDE SEQUENCE</scope>
</reference>
<dbReference type="InterPro" id="IPR001106">
    <property type="entry name" value="Aromatic_Lyase"/>
</dbReference>
<feature type="compositionally biased region" description="Basic and acidic residues" evidence="3">
    <location>
        <begin position="724"/>
        <end position="737"/>
    </location>
</feature>
<dbReference type="PANTHER" id="PTHR10362">
    <property type="entry name" value="HISTIDINE AMMONIA-LYASE"/>
    <property type="match status" value="1"/>
</dbReference>
<comment type="similarity">
    <text evidence="1 2">Belongs to the PAL/histidase family.</text>
</comment>
<evidence type="ECO:0000256" key="1">
    <source>
        <dbReference type="ARBA" id="ARBA00007238"/>
    </source>
</evidence>
<dbReference type="InterPro" id="IPR022313">
    <property type="entry name" value="Phe/His_NH3-lyase_AS"/>
</dbReference>
<dbReference type="Gene3D" id="1.10.274.20">
    <property type="entry name" value="Phenylalanine ammonia-lyase 1, domain 3"/>
    <property type="match status" value="1"/>
</dbReference>
<dbReference type="GO" id="GO:0016841">
    <property type="term" value="F:ammonia-lyase activity"/>
    <property type="evidence" value="ECO:0007669"/>
    <property type="project" value="InterPro"/>
</dbReference>
<dbReference type="Pfam" id="PF00221">
    <property type="entry name" value="Lyase_aromatic"/>
    <property type="match status" value="1"/>
</dbReference>
<evidence type="ECO:0008006" key="6">
    <source>
        <dbReference type="Google" id="ProtNLM"/>
    </source>
</evidence>
<evidence type="ECO:0000256" key="2">
    <source>
        <dbReference type="RuleBase" id="RU003954"/>
    </source>
</evidence>
<evidence type="ECO:0000313" key="4">
    <source>
        <dbReference type="EMBL" id="CAF9933477.1"/>
    </source>
</evidence>
<dbReference type="SUPFAM" id="SSF48557">
    <property type="entry name" value="L-aspartase-like"/>
    <property type="match status" value="1"/>
</dbReference>
<dbReference type="PROSITE" id="PS00488">
    <property type="entry name" value="PAL_HISTIDASE"/>
    <property type="match status" value="1"/>
</dbReference>
<feature type="compositionally biased region" description="Polar residues" evidence="3">
    <location>
        <begin position="670"/>
        <end position="685"/>
    </location>
</feature>
<evidence type="ECO:0000256" key="3">
    <source>
        <dbReference type="SAM" id="MobiDB-lite"/>
    </source>
</evidence>
<dbReference type="NCBIfam" id="TIGR01226">
    <property type="entry name" value="phe_am_lyase"/>
    <property type="match status" value="1"/>
</dbReference>
<dbReference type="GO" id="GO:0006559">
    <property type="term" value="P:L-phenylalanine catabolic process"/>
    <property type="evidence" value="ECO:0007669"/>
    <property type="project" value="InterPro"/>
</dbReference>
<dbReference type="OrthoDB" id="10051290at2759"/>
<dbReference type="AlphaFoldDB" id="A0A8H3FYR7"/>
<proteinExistence type="inferred from homology"/>